<organism evidence="2 3">
    <name type="scientific">Caproicibacterium argilliputei</name>
    <dbReference type="NCBI Taxonomy" id="3030016"/>
    <lineage>
        <taxon>Bacteria</taxon>
        <taxon>Bacillati</taxon>
        <taxon>Bacillota</taxon>
        <taxon>Clostridia</taxon>
        <taxon>Eubacteriales</taxon>
        <taxon>Oscillospiraceae</taxon>
        <taxon>Caproicibacterium</taxon>
    </lineage>
</organism>
<keyword evidence="1" id="KW-0732">Signal</keyword>
<gene>
    <name evidence="2" type="ORF">PXC00_00640</name>
</gene>
<proteinExistence type="predicted"/>
<reference evidence="2" key="1">
    <citation type="submission" date="2023-09" db="EMBL/GenBank/DDBJ databases">
        <authorList>
            <person name="Zeng C."/>
        </authorList>
    </citation>
    <scope>NUCLEOTIDE SEQUENCE</scope>
    <source>
        <strain evidence="2">ZCY20-5</strain>
    </source>
</reference>
<feature type="chain" id="PRO_5041686713" evidence="1">
    <location>
        <begin position="28"/>
        <end position="212"/>
    </location>
</feature>
<evidence type="ECO:0000313" key="3">
    <source>
        <dbReference type="Proteomes" id="UP001300604"/>
    </source>
</evidence>
<dbReference type="Proteomes" id="UP001300604">
    <property type="component" value="Chromosome"/>
</dbReference>
<dbReference type="KEGG" id="carl:PXC00_00640"/>
<dbReference type="AlphaFoldDB" id="A0AA97DAF2"/>
<name>A0AA97DAF2_9FIRM</name>
<protein>
    <submittedName>
        <fullName evidence="2">Uncharacterized protein</fullName>
    </submittedName>
</protein>
<keyword evidence="3" id="KW-1185">Reference proteome</keyword>
<evidence type="ECO:0000256" key="1">
    <source>
        <dbReference type="SAM" id="SignalP"/>
    </source>
</evidence>
<dbReference type="EMBL" id="CP135996">
    <property type="protein sequence ID" value="WOC32407.1"/>
    <property type="molecule type" value="Genomic_DNA"/>
</dbReference>
<reference evidence="2" key="2">
    <citation type="submission" date="2024-06" db="EMBL/GenBank/DDBJ databases">
        <title>Caproicibacterium argilliputei sp. nov, a novel caproic acid producing anaerobic bacterium isolated from pit mud.</title>
        <authorList>
            <person name="Xia S."/>
        </authorList>
    </citation>
    <scope>NUCLEOTIDE SEQUENCE</scope>
    <source>
        <strain evidence="2">ZCY20-5</strain>
    </source>
</reference>
<evidence type="ECO:0000313" key="2">
    <source>
        <dbReference type="EMBL" id="WOC32407.1"/>
    </source>
</evidence>
<dbReference type="RefSeq" id="WP_275844886.1">
    <property type="nucleotide sequence ID" value="NZ_CP135996.1"/>
</dbReference>
<sequence>MKKKKLLFVGALAVASVMCMSLSTAFAQPTSLDPNEYLSQEIIIKNNSSTSSSTEYMEKETGVKVSYPKTLLINGQKNHLYPSFPDNKKALEVASAKYNSFLTLLAKKYHLNPLSLENYKSYKSVLQPYLAASLPSDLGGDSNRNISGKIYSTLSLCENSEKNNECLNMAMKMNTQLKQGIYPKISMLVQYMPYDSPVVLHCPHNHTNGGLL</sequence>
<accession>A0AA97DAF2</accession>
<feature type="signal peptide" evidence="1">
    <location>
        <begin position="1"/>
        <end position="27"/>
    </location>
</feature>